<sequence length="235" mass="25015">MGVTQLHPQLYLLTLGTYQSYLWDDDGSATLIDTGAPGSGPAIADALRQVGLDTTAVDRLVLTHFHDDHMGSAAEVVRWGGMTVVAHASDAPVIRGEQAGQPPHFTEAERVLHEQVAAGLESAPPVRVDVTVVDGDILEFGGGATVVSTPGHTDGSIALYLKRHRILFTGDVAAHHEGSVIPGVFNTDRDRVFASFRRLSELDADVVCFGHGAPLLNEGQLRMRDVAARLDLPTG</sequence>
<dbReference type="CDD" id="cd07721">
    <property type="entry name" value="yflN-like_MBL-fold"/>
    <property type="match status" value="1"/>
</dbReference>
<proteinExistence type="predicted"/>
<dbReference type="Proteomes" id="UP000621500">
    <property type="component" value="Unassembled WGS sequence"/>
</dbReference>
<dbReference type="RefSeq" id="WP_203862236.1">
    <property type="nucleotide sequence ID" value="NZ_BAAAZQ010000033.1"/>
</dbReference>
<accession>A0ABQ4F1Z8</accession>
<evidence type="ECO:0000313" key="2">
    <source>
        <dbReference type="EMBL" id="GIH00937.1"/>
    </source>
</evidence>
<dbReference type="SUPFAM" id="SSF56281">
    <property type="entry name" value="Metallo-hydrolase/oxidoreductase"/>
    <property type="match status" value="1"/>
</dbReference>
<dbReference type="InterPro" id="IPR050855">
    <property type="entry name" value="NDM-1-like"/>
</dbReference>
<protein>
    <submittedName>
        <fullName evidence="2">MBL fold metallo-hydrolase</fullName>
    </submittedName>
</protein>
<dbReference type="PANTHER" id="PTHR42951">
    <property type="entry name" value="METALLO-BETA-LACTAMASE DOMAIN-CONTAINING"/>
    <property type="match status" value="1"/>
</dbReference>
<name>A0ABQ4F1Z8_9ACTN</name>
<dbReference type="Pfam" id="PF00753">
    <property type="entry name" value="Lactamase_B"/>
    <property type="match status" value="1"/>
</dbReference>
<dbReference type="InterPro" id="IPR001279">
    <property type="entry name" value="Metallo-B-lactamas"/>
</dbReference>
<feature type="domain" description="Metallo-beta-lactamase" evidence="1">
    <location>
        <begin position="16"/>
        <end position="211"/>
    </location>
</feature>
<keyword evidence="3" id="KW-1185">Reference proteome</keyword>
<dbReference type="SMART" id="SM00849">
    <property type="entry name" value="Lactamase_B"/>
    <property type="match status" value="1"/>
</dbReference>
<gene>
    <name evidence="2" type="ORF">Pma05_75090</name>
</gene>
<dbReference type="EMBL" id="BONX01000062">
    <property type="protein sequence ID" value="GIH00937.1"/>
    <property type="molecule type" value="Genomic_DNA"/>
</dbReference>
<dbReference type="InterPro" id="IPR036866">
    <property type="entry name" value="RibonucZ/Hydroxyglut_hydro"/>
</dbReference>
<comment type="caution">
    <text evidence="2">The sequence shown here is derived from an EMBL/GenBank/DDBJ whole genome shotgun (WGS) entry which is preliminary data.</text>
</comment>
<dbReference type="Gene3D" id="3.60.15.10">
    <property type="entry name" value="Ribonuclease Z/Hydroxyacylglutathione hydrolase-like"/>
    <property type="match status" value="1"/>
</dbReference>
<evidence type="ECO:0000313" key="3">
    <source>
        <dbReference type="Proteomes" id="UP000621500"/>
    </source>
</evidence>
<reference evidence="2 3" key="1">
    <citation type="submission" date="2021-01" db="EMBL/GenBank/DDBJ databases">
        <title>Whole genome shotgun sequence of Plantactinospora mayteni NBRC 109088.</title>
        <authorList>
            <person name="Komaki H."/>
            <person name="Tamura T."/>
        </authorList>
    </citation>
    <scope>NUCLEOTIDE SEQUENCE [LARGE SCALE GENOMIC DNA]</scope>
    <source>
        <strain evidence="2 3">NBRC 109088</strain>
    </source>
</reference>
<organism evidence="2 3">
    <name type="scientific">Plantactinospora mayteni</name>
    <dbReference type="NCBI Taxonomy" id="566021"/>
    <lineage>
        <taxon>Bacteria</taxon>
        <taxon>Bacillati</taxon>
        <taxon>Actinomycetota</taxon>
        <taxon>Actinomycetes</taxon>
        <taxon>Micromonosporales</taxon>
        <taxon>Micromonosporaceae</taxon>
        <taxon>Plantactinospora</taxon>
    </lineage>
</organism>
<evidence type="ECO:0000259" key="1">
    <source>
        <dbReference type="SMART" id="SM00849"/>
    </source>
</evidence>